<dbReference type="RefSeq" id="WP_170111332.1">
    <property type="nucleotide sequence ID" value="NZ_OY782574.1"/>
</dbReference>
<sequence length="279" mass="32805">MEKLSVARTGRRVCRVSLWLTFLLVRVLTVDAQRADLPFSPGEELRYGAYYNWQFLWVNAGEVVFQTDTVRQNGQTEWLLEATGATYKAYDLFYTVRDTFRTLLTYPDFQPLHFYRAVNHGGHQSWQSYAFDRTARKISYVTRAKKSDPRQRELPLSTDVHDLLSQAYLFRKYNFDGLKKDEMIRFSMMTDEKPADFYFRYKGKEVVKTRNGRRFNCHKVSVWLMEGEFFPEGEDMLVWFTADKNHIPVMVETKIQIGAVKAIFLDANSLTYPLNSEIN</sequence>
<dbReference type="AlphaFoldDB" id="A0A2T5C2U6"/>
<organism evidence="1 2">
    <name type="scientific">Mangrovibacterium marinum</name>
    <dbReference type="NCBI Taxonomy" id="1639118"/>
    <lineage>
        <taxon>Bacteria</taxon>
        <taxon>Pseudomonadati</taxon>
        <taxon>Bacteroidota</taxon>
        <taxon>Bacteroidia</taxon>
        <taxon>Marinilabiliales</taxon>
        <taxon>Prolixibacteraceae</taxon>
        <taxon>Mangrovibacterium</taxon>
    </lineage>
</organism>
<keyword evidence="2" id="KW-1185">Reference proteome</keyword>
<comment type="caution">
    <text evidence="1">The sequence shown here is derived from an EMBL/GenBank/DDBJ whole genome shotgun (WGS) entry which is preliminary data.</text>
</comment>
<evidence type="ECO:0000313" key="2">
    <source>
        <dbReference type="Proteomes" id="UP000243525"/>
    </source>
</evidence>
<protein>
    <submittedName>
        <fullName evidence="1">Uncharacterized protein DUF3108</fullName>
    </submittedName>
</protein>
<reference evidence="1 2" key="1">
    <citation type="submission" date="2018-04" db="EMBL/GenBank/DDBJ databases">
        <title>Genomic Encyclopedia of Archaeal and Bacterial Type Strains, Phase II (KMG-II): from individual species to whole genera.</title>
        <authorList>
            <person name="Goeker M."/>
        </authorList>
    </citation>
    <scope>NUCLEOTIDE SEQUENCE [LARGE SCALE GENOMIC DNA]</scope>
    <source>
        <strain evidence="1 2">DSM 28823</strain>
    </source>
</reference>
<dbReference type="EMBL" id="QAAD01000006">
    <property type="protein sequence ID" value="PTN09046.1"/>
    <property type="molecule type" value="Genomic_DNA"/>
</dbReference>
<evidence type="ECO:0000313" key="1">
    <source>
        <dbReference type="EMBL" id="PTN09046.1"/>
    </source>
</evidence>
<gene>
    <name evidence="1" type="ORF">C8N47_106146</name>
</gene>
<proteinExistence type="predicted"/>
<dbReference type="Proteomes" id="UP000243525">
    <property type="component" value="Unassembled WGS sequence"/>
</dbReference>
<dbReference type="InterPro" id="IPR021457">
    <property type="entry name" value="DUF3108"/>
</dbReference>
<accession>A0A2T5C2U6</accession>
<name>A0A2T5C2U6_9BACT</name>
<dbReference type="Pfam" id="PF11306">
    <property type="entry name" value="DUF3108"/>
    <property type="match status" value="1"/>
</dbReference>